<sequence length="323" mass="35573">MRANKLFTCLTSLLLVACVNQPLSVEPPMPSLSEMAVTEGHNTNKAVQPPDVILAAMNRNYNENQNNCLERGSNLPRGHYYCSGVLVRTVNDGAFDPWISSPNAIAIGATSYAWIRKDVRNTRLYHPAGFILRNKAEAIAGNLPGLETGFICLYPFDAGTATDQTHQGCGRRALRVSFPTHNPRHNNSDYAWGSCETSGITNVAQWDAHFESVAQNRGRQCSWNVDSQAGWNAMIASHAKYTTHTSVWNEIMLNNPADNGAGLPKYIAAFFYDVSLPAGKLIAQTFQRKLNTAGYVVPILKLNFLLPDANRFAYDPADQVVPQ</sequence>
<feature type="chain" id="PRO_5046211308" description="Halovibrin HvnC" evidence="1">
    <location>
        <begin position="25"/>
        <end position="323"/>
    </location>
</feature>
<organism evidence="2 3">
    <name type="scientific">Pseudomonas phytophila</name>
    <dbReference type="NCBI Taxonomy" id="2867264"/>
    <lineage>
        <taxon>Bacteria</taxon>
        <taxon>Pseudomonadati</taxon>
        <taxon>Pseudomonadota</taxon>
        <taxon>Gammaproteobacteria</taxon>
        <taxon>Pseudomonadales</taxon>
        <taxon>Pseudomonadaceae</taxon>
        <taxon>Pseudomonas</taxon>
    </lineage>
</organism>
<evidence type="ECO:0008006" key="4">
    <source>
        <dbReference type="Google" id="ProtNLM"/>
    </source>
</evidence>
<keyword evidence="3" id="KW-1185">Reference proteome</keyword>
<dbReference type="PROSITE" id="PS51257">
    <property type="entry name" value="PROKAR_LIPOPROTEIN"/>
    <property type="match status" value="1"/>
</dbReference>
<dbReference type="RefSeq" id="WP_263269942.1">
    <property type="nucleotide sequence ID" value="NZ_CP081201.1"/>
</dbReference>
<dbReference type="Proteomes" id="UP001063228">
    <property type="component" value="Chromosome"/>
</dbReference>
<reference evidence="2" key="1">
    <citation type="submission" date="2021-08" db="EMBL/GenBank/DDBJ databases">
        <title>Complete genome sequence of Pseudomonas phytophila.</title>
        <authorList>
            <person name="Weir B.S."/>
            <person name="Templeton M.D."/>
            <person name="Arshed S."/>
            <person name="Andersen M.T."/>
            <person name="Jayaraman J."/>
        </authorList>
    </citation>
    <scope>NUCLEOTIDE SEQUENCE</scope>
    <source>
        <strain evidence="2">ICMP 23753</strain>
    </source>
</reference>
<accession>A0ABY6FH34</accession>
<evidence type="ECO:0000313" key="3">
    <source>
        <dbReference type="Proteomes" id="UP001063228"/>
    </source>
</evidence>
<evidence type="ECO:0000313" key="2">
    <source>
        <dbReference type="EMBL" id="UXZ96948.1"/>
    </source>
</evidence>
<evidence type="ECO:0000256" key="1">
    <source>
        <dbReference type="SAM" id="SignalP"/>
    </source>
</evidence>
<dbReference type="EMBL" id="CP081201">
    <property type="protein sequence ID" value="UXZ96948.1"/>
    <property type="molecule type" value="Genomic_DNA"/>
</dbReference>
<gene>
    <name evidence="2" type="ORF">K3169_03270</name>
</gene>
<keyword evidence="1" id="KW-0732">Signal</keyword>
<name>A0ABY6FH34_9PSED</name>
<protein>
    <recommendedName>
        <fullName evidence="4">Halovibrin HvnC</fullName>
    </recommendedName>
</protein>
<feature type="signal peptide" evidence="1">
    <location>
        <begin position="1"/>
        <end position="24"/>
    </location>
</feature>
<proteinExistence type="predicted"/>